<dbReference type="EMBL" id="JABMCI010000068">
    <property type="protein sequence ID" value="NUU18690.1"/>
    <property type="molecule type" value="Genomic_DNA"/>
</dbReference>
<protein>
    <submittedName>
        <fullName evidence="4">Acyltransferase</fullName>
    </submittedName>
</protein>
<comment type="caution">
    <text evidence="4">The sequence shown here is derived from an EMBL/GenBank/DDBJ whole genome shotgun (WGS) entry which is preliminary data.</text>
</comment>
<gene>
    <name evidence="4" type="ORF">HP550_15660</name>
</gene>
<feature type="transmembrane region" description="Helical" evidence="2">
    <location>
        <begin position="410"/>
        <end position="433"/>
    </location>
</feature>
<reference evidence="4 5" key="1">
    <citation type="submission" date="2020-05" db="EMBL/GenBank/DDBJ databases">
        <title>Genome Sequencing of Type Strains.</title>
        <authorList>
            <person name="Lemaire J.F."/>
            <person name="Inderbitzin P."/>
            <person name="Gregorio O.A."/>
            <person name="Collins S.B."/>
            <person name="Wespe N."/>
            <person name="Knight-Connoni V."/>
        </authorList>
    </citation>
    <scope>NUCLEOTIDE SEQUENCE [LARGE SCALE GENOMIC DNA]</scope>
    <source>
        <strain evidence="4 5">ATCC 25174</strain>
    </source>
</reference>
<feature type="region of interest" description="Disordered" evidence="1">
    <location>
        <begin position="443"/>
        <end position="487"/>
    </location>
</feature>
<name>A0A7Y6A4E1_9CELL</name>
<sequence>MTVTVQRSALVGTRTTPRVTAVVPFTRLPHLGGLDGIRAIAVAGVVVYHLGAPWMRGGFLGVDVFFVLSGFLITTLVLDEVEQTGRFSFRRFYARRARRLLPALGLLLVAMAGVAVAMPSEARELRGDILAAAGYVSNWWQVVADRSYFELVSRPPLLQHLWSLAIEEQFYLVFPLVALLAVRAGRARVGQLAAVLALLSTAAMVVVAVRTSSPVPNDPSRAYFGTDTHSMGLLVGAAMAAVWTPWRTWQHAGPWLRERGSAVRRFEAGVTDVLGGTALLGILAAFVWVDEFSNALYRGGFLAFSVLAAVLVGAVADPAGLLGRALARQPWRWLGERSYGIYLWHWPVFMLTRPGVDIAVSPWLATPLRLAVVLAIAELSYRLVELPVRRGAVGRVAARVRDAGADRPRAVLRVVAAGVGMVVVGGVATAALAQVPPTTRWQPVAAPAATSTPPASSTPRTTVTPVPTPSTTTPVAPAVPPPPVETVGAASGFGDSVMLGAAEELAARGIAADAEVSRQFAVMVDLVRAAAAAGTLGHTVIVHGGTNGPIDEATLRSLLDLTTDRRVFLVNVHVPRTWAAFDNELFARVAPEYPNVRVLDWDSLATANRGWLYGDDIHLRPDGGRAGYADWLAQAIQP</sequence>
<evidence type="ECO:0000313" key="5">
    <source>
        <dbReference type="Proteomes" id="UP000565724"/>
    </source>
</evidence>
<keyword evidence="4" id="KW-0808">Transferase</keyword>
<dbReference type="Proteomes" id="UP000565724">
    <property type="component" value="Unassembled WGS sequence"/>
</dbReference>
<keyword evidence="2" id="KW-0812">Transmembrane</keyword>
<feature type="transmembrane region" description="Helical" evidence="2">
    <location>
        <begin position="189"/>
        <end position="209"/>
    </location>
</feature>
<dbReference type="PANTHER" id="PTHR23028:SF53">
    <property type="entry name" value="ACYL_TRANSF_3 DOMAIN-CONTAINING PROTEIN"/>
    <property type="match status" value="1"/>
</dbReference>
<evidence type="ECO:0000313" key="4">
    <source>
        <dbReference type="EMBL" id="NUU18690.1"/>
    </source>
</evidence>
<dbReference type="GO" id="GO:0016747">
    <property type="term" value="F:acyltransferase activity, transferring groups other than amino-acyl groups"/>
    <property type="evidence" value="ECO:0007669"/>
    <property type="project" value="InterPro"/>
</dbReference>
<feature type="transmembrane region" description="Helical" evidence="2">
    <location>
        <begin position="266"/>
        <end position="289"/>
    </location>
</feature>
<keyword evidence="5" id="KW-1185">Reference proteome</keyword>
<evidence type="ECO:0000256" key="1">
    <source>
        <dbReference type="SAM" id="MobiDB-lite"/>
    </source>
</evidence>
<dbReference type="SUPFAM" id="SSF52266">
    <property type="entry name" value="SGNH hydrolase"/>
    <property type="match status" value="1"/>
</dbReference>
<keyword evidence="2" id="KW-0472">Membrane</keyword>
<feature type="transmembrane region" description="Helical" evidence="2">
    <location>
        <begin position="99"/>
        <end position="118"/>
    </location>
</feature>
<dbReference type="Pfam" id="PF01757">
    <property type="entry name" value="Acyl_transf_3"/>
    <property type="match status" value="1"/>
</dbReference>
<feature type="domain" description="Acyltransferase 3" evidence="3">
    <location>
        <begin position="33"/>
        <end position="377"/>
    </location>
</feature>
<proteinExistence type="predicted"/>
<keyword evidence="4" id="KW-0012">Acyltransferase</keyword>
<dbReference type="InterPro" id="IPR002656">
    <property type="entry name" value="Acyl_transf_3_dom"/>
</dbReference>
<feature type="transmembrane region" description="Helical" evidence="2">
    <location>
        <begin position="161"/>
        <end position="182"/>
    </location>
</feature>
<dbReference type="InterPro" id="IPR050879">
    <property type="entry name" value="Acyltransferase_3"/>
</dbReference>
<feature type="transmembrane region" description="Helical" evidence="2">
    <location>
        <begin position="229"/>
        <end position="246"/>
    </location>
</feature>
<dbReference type="GO" id="GO:0016020">
    <property type="term" value="C:membrane"/>
    <property type="evidence" value="ECO:0007669"/>
    <property type="project" value="TreeGrafter"/>
</dbReference>
<feature type="transmembrane region" description="Helical" evidence="2">
    <location>
        <begin position="58"/>
        <end position="78"/>
    </location>
</feature>
<dbReference type="AlphaFoldDB" id="A0A7Y6A4E1"/>
<feature type="compositionally biased region" description="Low complexity" evidence="1">
    <location>
        <begin position="443"/>
        <end position="476"/>
    </location>
</feature>
<dbReference type="GO" id="GO:0009103">
    <property type="term" value="P:lipopolysaccharide biosynthetic process"/>
    <property type="evidence" value="ECO:0007669"/>
    <property type="project" value="TreeGrafter"/>
</dbReference>
<evidence type="ECO:0000256" key="2">
    <source>
        <dbReference type="SAM" id="Phobius"/>
    </source>
</evidence>
<dbReference type="PANTHER" id="PTHR23028">
    <property type="entry name" value="ACETYLTRANSFERASE"/>
    <property type="match status" value="1"/>
</dbReference>
<dbReference type="RefSeq" id="WP_175348611.1">
    <property type="nucleotide sequence ID" value="NZ_JABMCI010000068.1"/>
</dbReference>
<accession>A0A7Y6A4E1</accession>
<organism evidence="4 5">
    <name type="scientific">Cellulomonas humilata</name>
    <dbReference type="NCBI Taxonomy" id="144055"/>
    <lineage>
        <taxon>Bacteria</taxon>
        <taxon>Bacillati</taxon>
        <taxon>Actinomycetota</taxon>
        <taxon>Actinomycetes</taxon>
        <taxon>Micrococcales</taxon>
        <taxon>Cellulomonadaceae</taxon>
        <taxon>Cellulomonas</taxon>
    </lineage>
</organism>
<evidence type="ECO:0000259" key="3">
    <source>
        <dbReference type="Pfam" id="PF01757"/>
    </source>
</evidence>
<keyword evidence="2" id="KW-1133">Transmembrane helix</keyword>
<feature type="transmembrane region" description="Helical" evidence="2">
    <location>
        <begin position="301"/>
        <end position="327"/>
    </location>
</feature>